<comment type="similarity">
    <text evidence="2">Belongs to the peptidase M13 family.</text>
</comment>
<proteinExistence type="inferred from homology"/>
<evidence type="ECO:0000256" key="6">
    <source>
        <dbReference type="ARBA" id="ARBA00022833"/>
    </source>
</evidence>
<dbReference type="CDD" id="cd08662">
    <property type="entry name" value="M13"/>
    <property type="match status" value="1"/>
</dbReference>
<dbReference type="InterPro" id="IPR008753">
    <property type="entry name" value="Peptidase_M13_N"/>
</dbReference>
<feature type="signal peptide" evidence="8">
    <location>
        <begin position="1"/>
        <end position="20"/>
    </location>
</feature>
<evidence type="ECO:0000256" key="3">
    <source>
        <dbReference type="ARBA" id="ARBA00022670"/>
    </source>
</evidence>
<feature type="chain" id="PRO_5046665698" evidence="8">
    <location>
        <begin position="21"/>
        <end position="678"/>
    </location>
</feature>
<sequence>MINWKMTLLSLLLNTGAVTALNAQTEEKNLSGISVENMNLDVKPGTDFYQYACGGWLKAHPLTAEYAQFGTFDMLMENNNKRQQQLIEELIKSKATPGSLEDKISRLYLSAMDSTARNKAGWQPIRPYMEKITQCKNKTELMAQVAQMQRLGMPAFFYFYIGADIKNSSMNLVQLYQGGICLGEREYYLDEDEVTKNIREAYRKYMKEALTYCGYEKEADQMVTDIMRIETRLAKASYNATQQRDPEANYHKISFENLKKDYPGIDWSNYFRIIGMEGISEVNVAQPEAIHEVESVLKEESLNSLQAFMLWKLIDSSASYLDDSIRAIYFSFYGKVLSGSEQDRPRWKRALSVVESNLGEAMGRLYVERYFPQAAKERMIKLIANLQTALAERIKEQEWMSETTKTAALDKLNAFHVKVGYPDKWRDYSALEIGDTLLENIIRCSEFDVQNMIKEKLNKPVDPEEWYMTPQTVNAYYNPTTNEICFPAGILQYPFFDMDNDDAFNYGAIGVVIGHEMTHGFDDKGRQFDKNGNLTDWWAPGDGERFVKRAEVMKNYFDQIEVLPGLKANGELTLGENLADHGGLKVALLAFHNATRENPLPVKDNFTPEQRFFIAYANLWATNIREEQIRKLTKSDPHSLDKWRVNGALPHIDAWYQAFGITSKDAMFLPEDKRLKLW</sequence>
<keyword evidence="12" id="KW-1185">Reference proteome</keyword>
<keyword evidence="7" id="KW-0482">Metalloprotease</keyword>
<dbReference type="PANTHER" id="PTHR11733">
    <property type="entry name" value="ZINC METALLOPROTEASE FAMILY M13 NEPRILYSIN-RELATED"/>
    <property type="match status" value="1"/>
</dbReference>
<evidence type="ECO:0000256" key="5">
    <source>
        <dbReference type="ARBA" id="ARBA00022801"/>
    </source>
</evidence>
<evidence type="ECO:0000259" key="10">
    <source>
        <dbReference type="Pfam" id="PF05649"/>
    </source>
</evidence>
<keyword evidence="3" id="KW-0645">Protease</keyword>
<feature type="domain" description="Peptidase M13 N-terminal" evidence="10">
    <location>
        <begin position="44"/>
        <end position="422"/>
    </location>
</feature>
<keyword evidence="8" id="KW-0732">Signal</keyword>
<evidence type="ECO:0000256" key="1">
    <source>
        <dbReference type="ARBA" id="ARBA00001947"/>
    </source>
</evidence>
<accession>A0ABT7U399</accession>
<dbReference type="PANTHER" id="PTHR11733:SF167">
    <property type="entry name" value="FI17812P1-RELATED"/>
    <property type="match status" value="1"/>
</dbReference>
<evidence type="ECO:0000256" key="2">
    <source>
        <dbReference type="ARBA" id="ARBA00007357"/>
    </source>
</evidence>
<name>A0ABT7U399_9BACE</name>
<dbReference type="EMBL" id="JAUDCF010000004">
    <property type="protein sequence ID" value="MDM8144989.1"/>
    <property type="molecule type" value="Genomic_DNA"/>
</dbReference>
<evidence type="ECO:0000256" key="4">
    <source>
        <dbReference type="ARBA" id="ARBA00022723"/>
    </source>
</evidence>
<dbReference type="Gene3D" id="3.40.390.10">
    <property type="entry name" value="Collagenase (Catalytic Domain)"/>
    <property type="match status" value="1"/>
</dbReference>
<organism evidence="11 12">
    <name type="scientific">Bacteroides eggerthii</name>
    <dbReference type="NCBI Taxonomy" id="28111"/>
    <lineage>
        <taxon>Bacteria</taxon>
        <taxon>Pseudomonadati</taxon>
        <taxon>Bacteroidota</taxon>
        <taxon>Bacteroidia</taxon>
        <taxon>Bacteroidales</taxon>
        <taxon>Bacteroidaceae</taxon>
        <taxon>Bacteroides</taxon>
    </lineage>
</organism>
<feature type="domain" description="Peptidase M13 C-terminal" evidence="9">
    <location>
        <begin position="474"/>
        <end position="674"/>
    </location>
</feature>
<evidence type="ECO:0000259" key="9">
    <source>
        <dbReference type="Pfam" id="PF01431"/>
    </source>
</evidence>
<protein>
    <submittedName>
        <fullName evidence="11">M13 family metallopeptidase</fullName>
        <ecNumber evidence="11">3.4.24.-</ecNumber>
    </submittedName>
</protein>
<dbReference type="Pfam" id="PF05649">
    <property type="entry name" value="Peptidase_M13_N"/>
    <property type="match status" value="1"/>
</dbReference>
<keyword evidence="4" id="KW-0479">Metal-binding</keyword>
<dbReference type="EC" id="3.4.24.-" evidence="11"/>
<keyword evidence="6" id="KW-0862">Zinc</keyword>
<reference evidence="12" key="1">
    <citation type="submission" date="2023-07" db="EMBL/GenBank/DDBJ databases">
        <title>Identification and characterization of horizontal gene transfer across gut microbiota members of farm animals based on homology search.</title>
        <authorList>
            <person name="Schwarzerova J."/>
            <person name="Nykrynova M."/>
            <person name="Jureckova K."/>
            <person name="Cejkova D."/>
            <person name="Rychlik I."/>
        </authorList>
    </citation>
    <scope>NUCLEOTIDE SEQUENCE [LARGE SCALE GENOMIC DNA]</scope>
    <source>
        <strain evidence="12">ET4</strain>
    </source>
</reference>
<dbReference type="PRINTS" id="PR00786">
    <property type="entry name" value="NEPRILYSIN"/>
</dbReference>
<evidence type="ECO:0000313" key="12">
    <source>
        <dbReference type="Proteomes" id="UP001228403"/>
    </source>
</evidence>
<dbReference type="PROSITE" id="PS51885">
    <property type="entry name" value="NEPRILYSIN"/>
    <property type="match status" value="1"/>
</dbReference>
<dbReference type="Gene3D" id="1.10.1380.10">
    <property type="entry name" value="Neutral endopeptidase , domain2"/>
    <property type="match status" value="1"/>
</dbReference>
<dbReference type="InterPro" id="IPR018497">
    <property type="entry name" value="Peptidase_M13_C"/>
</dbReference>
<evidence type="ECO:0000256" key="7">
    <source>
        <dbReference type="ARBA" id="ARBA00023049"/>
    </source>
</evidence>
<dbReference type="InterPro" id="IPR000718">
    <property type="entry name" value="Peptidase_M13"/>
</dbReference>
<dbReference type="Pfam" id="PF01431">
    <property type="entry name" value="Peptidase_M13"/>
    <property type="match status" value="1"/>
</dbReference>
<keyword evidence="5 11" id="KW-0378">Hydrolase</keyword>
<comment type="cofactor">
    <cofactor evidence="1">
        <name>Zn(2+)</name>
        <dbReference type="ChEBI" id="CHEBI:29105"/>
    </cofactor>
</comment>
<dbReference type="InterPro" id="IPR042089">
    <property type="entry name" value="Peptidase_M13_dom_2"/>
</dbReference>
<evidence type="ECO:0000256" key="8">
    <source>
        <dbReference type="SAM" id="SignalP"/>
    </source>
</evidence>
<dbReference type="Proteomes" id="UP001228403">
    <property type="component" value="Unassembled WGS sequence"/>
</dbReference>
<gene>
    <name evidence="11" type="ORF">QUW02_03440</name>
</gene>
<dbReference type="GO" id="GO:0016787">
    <property type="term" value="F:hydrolase activity"/>
    <property type="evidence" value="ECO:0007669"/>
    <property type="project" value="UniProtKB-KW"/>
</dbReference>
<evidence type="ECO:0000313" key="11">
    <source>
        <dbReference type="EMBL" id="MDM8144989.1"/>
    </source>
</evidence>
<dbReference type="SUPFAM" id="SSF55486">
    <property type="entry name" value="Metalloproteases ('zincins'), catalytic domain"/>
    <property type="match status" value="1"/>
</dbReference>
<dbReference type="InterPro" id="IPR024079">
    <property type="entry name" value="MetalloPept_cat_dom_sf"/>
</dbReference>
<comment type="caution">
    <text evidence="11">The sequence shown here is derived from an EMBL/GenBank/DDBJ whole genome shotgun (WGS) entry which is preliminary data.</text>
</comment>